<dbReference type="GO" id="GO:0016787">
    <property type="term" value="F:hydrolase activity"/>
    <property type="evidence" value="ECO:0007669"/>
    <property type="project" value="InterPro"/>
</dbReference>
<dbReference type="InterPro" id="IPR029058">
    <property type="entry name" value="AB_hydrolase_fold"/>
</dbReference>
<dbReference type="PANTHER" id="PTHR23024:SF467">
    <property type="entry name" value="CARBOXYLESTERASE 12-RELATED"/>
    <property type="match status" value="1"/>
</dbReference>
<dbReference type="Gene3D" id="3.40.50.1820">
    <property type="entry name" value="alpha/beta hydrolase"/>
    <property type="match status" value="1"/>
</dbReference>
<dbReference type="PROSITE" id="PS01174">
    <property type="entry name" value="LIPASE_GDXG_SER"/>
    <property type="match status" value="1"/>
</dbReference>
<dbReference type="InterPro" id="IPR033140">
    <property type="entry name" value="Lipase_GDXG_put_SER_AS"/>
</dbReference>
<evidence type="ECO:0000313" key="5">
    <source>
        <dbReference type="Proteomes" id="UP000807159"/>
    </source>
</evidence>
<gene>
    <name evidence="4" type="ORF">H0E87_008395</name>
</gene>
<keyword evidence="5" id="KW-1185">Reference proteome</keyword>
<dbReference type="InterPro" id="IPR050466">
    <property type="entry name" value="Carboxylest/Gibb_receptor"/>
</dbReference>
<evidence type="ECO:0000256" key="2">
    <source>
        <dbReference type="PROSITE-ProRule" id="PRU10038"/>
    </source>
</evidence>
<proteinExistence type="inferred from homology"/>
<evidence type="ECO:0000313" key="4">
    <source>
        <dbReference type="EMBL" id="KAH8510843.1"/>
    </source>
</evidence>
<comment type="similarity">
    <text evidence="1">Belongs to the 'GDXG' lipolytic enzyme family.</text>
</comment>
<dbReference type="Pfam" id="PF07859">
    <property type="entry name" value="Abhydrolase_3"/>
    <property type="match status" value="1"/>
</dbReference>
<dbReference type="AlphaFoldDB" id="A0A8T2Z089"/>
<comment type="caution">
    <text evidence="4">The sequence shown here is derived from an EMBL/GenBank/DDBJ whole genome shotgun (WGS) entry which is preliminary data.</text>
</comment>
<dbReference type="Proteomes" id="UP000807159">
    <property type="component" value="Chromosome 4"/>
</dbReference>
<evidence type="ECO:0000259" key="3">
    <source>
        <dbReference type="Pfam" id="PF07859"/>
    </source>
</evidence>
<dbReference type="InterPro" id="IPR013094">
    <property type="entry name" value="AB_hydrolase_3"/>
</dbReference>
<reference evidence="4" key="1">
    <citation type="journal article" date="2021" name="J. Hered.">
        <title>Genome Assembly of Salicaceae Populus deltoides (Eastern Cottonwood) I-69 Based on Nanopore Sequencing and Hi-C Technologies.</title>
        <authorList>
            <person name="Bai S."/>
            <person name="Wu H."/>
            <person name="Zhang J."/>
            <person name="Pan Z."/>
            <person name="Zhao W."/>
            <person name="Li Z."/>
            <person name="Tong C."/>
        </authorList>
    </citation>
    <scope>NUCLEOTIDE SEQUENCE</scope>
    <source>
        <tissue evidence="4">Leaf</tissue>
    </source>
</reference>
<feature type="active site" evidence="2">
    <location>
        <position position="168"/>
    </location>
</feature>
<protein>
    <recommendedName>
        <fullName evidence="3">Alpha/beta hydrolase fold-3 domain-containing protein</fullName>
    </recommendedName>
</protein>
<accession>A0A8T2Z089</accession>
<dbReference type="PANTHER" id="PTHR23024">
    <property type="entry name" value="ARYLACETAMIDE DEACETYLASE"/>
    <property type="match status" value="1"/>
</dbReference>
<organism evidence="4 5">
    <name type="scientific">Populus deltoides</name>
    <name type="common">Eastern poplar</name>
    <name type="synonym">Eastern cottonwood</name>
    <dbReference type="NCBI Taxonomy" id="3696"/>
    <lineage>
        <taxon>Eukaryota</taxon>
        <taxon>Viridiplantae</taxon>
        <taxon>Streptophyta</taxon>
        <taxon>Embryophyta</taxon>
        <taxon>Tracheophyta</taxon>
        <taxon>Spermatophyta</taxon>
        <taxon>Magnoliopsida</taxon>
        <taxon>eudicotyledons</taxon>
        <taxon>Gunneridae</taxon>
        <taxon>Pentapetalae</taxon>
        <taxon>rosids</taxon>
        <taxon>fabids</taxon>
        <taxon>Malpighiales</taxon>
        <taxon>Salicaceae</taxon>
        <taxon>Saliceae</taxon>
        <taxon>Populus</taxon>
    </lineage>
</organism>
<dbReference type="SUPFAM" id="SSF53474">
    <property type="entry name" value="alpha/beta-Hydrolases"/>
    <property type="match status" value="1"/>
</dbReference>
<evidence type="ECO:0000256" key="1">
    <source>
        <dbReference type="ARBA" id="ARBA00010515"/>
    </source>
</evidence>
<feature type="domain" description="Alpha/beta hydrolase fold-3" evidence="3">
    <location>
        <begin position="80"/>
        <end position="299"/>
    </location>
</feature>
<name>A0A8T2Z089_POPDE</name>
<dbReference type="EMBL" id="JACEGQ020000004">
    <property type="protein sequence ID" value="KAH8510843.1"/>
    <property type="molecule type" value="Genomic_DNA"/>
</dbReference>
<sequence>MFSFDMDAAEPDAALDLSPFIIVYKDGSIERLVGNEIVPPSLDPKSSVLSKDAVYSKEAKLSSRLYLPPGVDPDKKLPLLIYFHGGGFCVESAFSPAYHNYLNILVAEAKVIAVSVDYRRVPEHPIPVPYDDSWTALKWVASHVNGDGPEKWLNNHADFGKVYLAGDSAGGNIAHHMAMRYGQERLFGVNAVGVVLIHPYFWGKEPIGNEVNELERVLKGIAATWHLACPTTSGCDDPLINPTTDPKLASLGCSKVLVAVAEKDLLRDRGLLYCETLKKSGWGGAVETMEAEGEGHVFHLFNPTCGNAVAMLKKTAAFISGHN</sequence>